<evidence type="ECO:0000313" key="3">
    <source>
        <dbReference type="EMBL" id="AGF47776.1"/>
    </source>
</evidence>
<dbReference type="RefSeq" id="WP_015238381.1">
    <property type="nucleotide sequence ID" value="NC_020283.1"/>
</dbReference>
<keyword evidence="2" id="KW-0472">Membrane</keyword>
<comment type="similarity">
    <text evidence="1 2">Belongs to the complex I subunit 6 family.</text>
</comment>
<organism evidence="3 4">
    <name type="scientific">Candidatus Kinetoplastidibacterium crithidiae TCC036E</name>
    <dbReference type="NCBI Taxonomy" id="1208918"/>
    <lineage>
        <taxon>Bacteria</taxon>
        <taxon>Pseudomonadati</taxon>
        <taxon>Pseudomonadota</taxon>
        <taxon>Betaproteobacteria</taxon>
        <taxon>Candidatus Kinetoplastidibacterium</taxon>
    </lineage>
</organism>
<keyword evidence="2" id="KW-0874">Quinone</keyword>
<keyword evidence="4" id="KW-1185">Reference proteome</keyword>
<dbReference type="EC" id="7.1.1.-" evidence="2"/>
<feature type="transmembrane region" description="Helical" evidence="2">
    <location>
        <begin position="143"/>
        <end position="166"/>
    </location>
</feature>
<dbReference type="GO" id="GO:0005886">
    <property type="term" value="C:plasma membrane"/>
    <property type="evidence" value="ECO:0007669"/>
    <property type="project" value="UniProtKB-SubCell"/>
</dbReference>
<feature type="transmembrane region" description="Helical" evidence="2">
    <location>
        <begin position="91"/>
        <end position="114"/>
    </location>
</feature>
<name>M1LUK7_9PROT</name>
<evidence type="ECO:0000256" key="1">
    <source>
        <dbReference type="ARBA" id="ARBA00005698"/>
    </source>
</evidence>
<evidence type="ECO:0000256" key="2">
    <source>
        <dbReference type="RuleBase" id="RU004429"/>
    </source>
</evidence>
<dbReference type="Pfam" id="PF00499">
    <property type="entry name" value="Oxidored_q3"/>
    <property type="match status" value="1"/>
</dbReference>
<dbReference type="EMBL" id="CP003804">
    <property type="protein sequence ID" value="AGF47776.1"/>
    <property type="molecule type" value="Genomic_DNA"/>
</dbReference>
<comment type="subcellular location">
    <subcellularLocation>
        <location evidence="2">Cell membrane</location>
        <topology evidence="2">Multi-pass membrane protein</topology>
    </subcellularLocation>
</comment>
<dbReference type="PATRIC" id="fig|1208918.3.peg.476"/>
<dbReference type="STRING" id="1208918.CDEE_0799"/>
<protein>
    <recommendedName>
        <fullName evidence="2">NADH-quinone oxidoreductase subunit J</fullName>
        <ecNumber evidence="2">7.1.1.-</ecNumber>
    </recommendedName>
</protein>
<dbReference type="AlphaFoldDB" id="M1LUK7"/>
<comment type="function">
    <text evidence="2">NDH-1 shuttles electrons from NADH, via FMN and iron-sulfur (Fe-S) centers, to quinones in the respiratory chain. Couples the redox reaction to proton translocation (for every two electrons transferred, four hydrogen ions are translocated across the cytoplasmic membrane), and thus conserves the redox energy in a proton gradient.</text>
</comment>
<dbReference type="InterPro" id="IPR001457">
    <property type="entry name" value="NADH_UbQ/plastoQ_OxRdtase_su6"/>
</dbReference>
<dbReference type="GO" id="GO:0008137">
    <property type="term" value="F:NADH dehydrogenase (ubiquinone) activity"/>
    <property type="evidence" value="ECO:0007669"/>
    <property type="project" value="UniProtKB-UniRule"/>
</dbReference>
<dbReference type="KEGG" id="kct:CDEE_0799"/>
<dbReference type="PANTHER" id="PTHR33269">
    <property type="entry name" value="NADH-UBIQUINONE OXIDOREDUCTASE CHAIN 6"/>
    <property type="match status" value="1"/>
</dbReference>
<comment type="catalytic activity">
    <reaction evidence="2">
        <text>a quinone + NADH + 5 H(+)(in) = a quinol + NAD(+) + 4 H(+)(out)</text>
        <dbReference type="Rhea" id="RHEA:57888"/>
        <dbReference type="ChEBI" id="CHEBI:15378"/>
        <dbReference type="ChEBI" id="CHEBI:24646"/>
        <dbReference type="ChEBI" id="CHEBI:57540"/>
        <dbReference type="ChEBI" id="CHEBI:57945"/>
        <dbReference type="ChEBI" id="CHEBI:132124"/>
    </reaction>
</comment>
<dbReference type="eggNOG" id="COG0839">
    <property type="taxonomic scope" value="Bacteria"/>
</dbReference>
<feature type="transmembrane region" description="Helical" evidence="2">
    <location>
        <begin position="6"/>
        <end position="25"/>
    </location>
</feature>
<gene>
    <name evidence="3" type="ORF">CDEE_0799</name>
</gene>
<accession>M1LUK7</accession>
<keyword evidence="2" id="KW-0812">Transmembrane</keyword>
<dbReference type="HOGENOM" id="CLU_085957_5_0_4"/>
<feature type="transmembrane region" description="Helical" evidence="2">
    <location>
        <begin position="55"/>
        <end position="79"/>
    </location>
</feature>
<sequence length="213" mass="24035">MSFVDFLFSFLSVVACLSAVCVVIVRNPIVAVMSLILVFINVSMMWMLLGSEFLSLILVLVYVGAVMVMFLFVVMMIDIHNLKEDFSLNRYIIFGFFVGFVLVIETAMILFATWNKSFYMPMSNYCSSMTNSFSIGYAMYSDYYIFVEIGAVILLVGMISAIALTIRTRKDKKTNEVDVALKADPASRLIMVKFPKNINNYYTNGVSSKEGNE</sequence>
<dbReference type="Proteomes" id="UP000011686">
    <property type="component" value="Chromosome"/>
</dbReference>
<evidence type="ECO:0000313" key="4">
    <source>
        <dbReference type="Proteomes" id="UP000011686"/>
    </source>
</evidence>
<feature type="transmembrane region" description="Helical" evidence="2">
    <location>
        <begin position="30"/>
        <end position="49"/>
    </location>
</feature>
<keyword evidence="3" id="KW-0560">Oxidoreductase</keyword>
<proteinExistence type="inferred from homology"/>
<dbReference type="PANTHER" id="PTHR33269:SF17">
    <property type="entry name" value="NADH-UBIQUINONE OXIDOREDUCTASE CHAIN 6"/>
    <property type="match status" value="1"/>
</dbReference>
<dbReference type="InterPro" id="IPR042106">
    <property type="entry name" value="Nuo/plastoQ_OxRdtase_6_NuoJ"/>
</dbReference>
<keyword evidence="2" id="KW-0520">NAD</keyword>
<keyword evidence="2" id="KW-1133">Transmembrane helix</keyword>
<dbReference type="Gene3D" id="1.20.120.1200">
    <property type="entry name" value="NADH-ubiquinone/plastoquinone oxidoreductase chain 6, subunit NuoJ"/>
    <property type="match status" value="1"/>
</dbReference>
<dbReference type="NCBIfam" id="NF005164">
    <property type="entry name" value="PRK06638.1-4"/>
    <property type="match status" value="1"/>
</dbReference>
<reference evidence="3 4" key="1">
    <citation type="journal article" date="2013" name="Genome Biol. Evol.">
        <title>Genome evolution and phylogenomic analysis of candidatus kinetoplastibacterium, the betaproteobacterial endosymbionts of strigomonas and angomonas.</title>
        <authorList>
            <person name="Alves J.M."/>
            <person name="Serrano M.G."/>
            <person name="Maia da Silva F."/>
            <person name="Voegtly L.J."/>
            <person name="Matveyev A.V."/>
            <person name="Teixeira M.M."/>
            <person name="Camargo E.P."/>
            <person name="Buck G.A."/>
        </authorList>
    </citation>
    <scope>NUCLEOTIDE SEQUENCE [LARGE SCALE GENOMIC DNA]</scope>
    <source>
        <strain evidence="3 4">TCC036E</strain>
    </source>
</reference>
<keyword evidence="2" id="KW-1003">Cell membrane</keyword>
<dbReference type="GO" id="GO:0048038">
    <property type="term" value="F:quinone binding"/>
    <property type="evidence" value="ECO:0007669"/>
    <property type="project" value="UniProtKB-UniRule"/>
</dbReference>
<dbReference type="GO" id="GO:0016491">
    <property type="term" value="F:oxidoreductase activity"/>
    <property type="evidence" value="ECO:0007669"/>
    <property type="project" value="UniProtKB-KW"/>
</dbReference>